<comment type="pathway">
    <text evidence="2 9">Cofactor biosynthesis; adenosylcobalamin biosynthesis.</text>
</comment>
<dbReference type="AlphaFoldDB" id="S5Z6T6"/>
<accession>S5Z6T6</accession>
<dbReference type="PANTHER" id="PTHR34308:SF1">
    <property type="entry name" value="COBALAMIN BIOSYNTHESIS PROTEIN CBIB"/>
    <property type="match status" value="1"/>
</dbReference>
<dbReference type="STRING" id="1921421.M493_11670"/>
<sequence>MGEAGETAVTHLAALTLALCLDALMGDPRWLPHPVRGMGWLIAYFDRRWNGGNGRRLKGAAAVAAVLVIVYGLSAAVVQASYALSMYVGVAVEAVLIFTAIAPKSLAEAAEDVRRPLEAGDLLSARRALSMIVGRDTERLDEAGIARACVETVAENTSDGVTAPLFYAALGGAPLALLYRAVNTCDSMVGYKNETYREFGWAAARLDDMLNYIPARLTALVMVLAYGGRRLRRSLAVLFRDARRHPSPNSGWPEAGMAALLGVQLGGTNTYGGVVSRRPTIGDPDVPLRAAHIHQATRIMIGTVLMFTLLLWIGGMIVALAGAWGESARTL</sequence>
<evidence type="ECO:0000256" key="5">
    <source>
        <dbReference type="ARBA" id="ARBA00022573"/>
    </source>
</evidence>
<comment type="function">
    <text evidence="9">Converts cobyric acid to cobinamide by the addition of aminopropanol on the F carboxylic group.</text>
</comment>
<evidence type="ECO:0000313" key="10">
    <source>
        <dbReference type="EMBL" id="AGT32582.1"/>
    </source>
</evidence>
<gene>
    <name evidence="9" type="primary">cobD</name>
    <name evidence="10" type="ORF">M493_11670</name>
</gene>
<comment type="subcellular location">
    <subcellularLocation>
        <location evidence="1 9">Cell membrane</location>
        <topology evidence="1 9">Multi-pass membrane protein</topology>
    </subcellularLocation>
</comment>
<evidence type="ECO:0000256" key="1">
    <source>
        <dbReference type="ARBA" id="ARBA00004651"/>
    </source>
</evidence>
<protein>
    <recommendedName>
        <fullName evidence="9">Cobalamin biosynthesis protein CobD</fullName>
    </recommendedName>
</protein>
<evidence type="ECO:0000256" key="7">
    <source>
        <dbReference type="ARBA" id="ARBA00022989"/>
    </source>
</evidence>
<keyword evidence="6 9" id="KW-0812">Transmembrane</keyword>
<dbReference type="Pfam" id="PF03186">
    <property type="entry name" value="CobD_Cbib"/>
    <property type="match status" value="1"/>
</dbReference>
<comment type="caution">
    <text evidence="9">Lacks conserved residue(s) required for the propagation of feature annotation.</text>
</comment>
<dbReference type="GO" id="GO:0009236">
    <property type="term" value="P:cobalamin biosynthetic process"/>
    <property type="evidence" value="ECO:0007669"/>
    <property type="project" value="UniProtKB-UniRule"/>
</dbReference>
<comment type="similarity">
    <text evidence="3 9">Belongs to the CobD/CbiB family.</text>
</comment>
<keyword evidence="11" id="KW-1185">Reference proteome</keyword>
<dbReference type="KEGG" id="gjf:M493_11670"/>
<evidence type="ECO:0000256" key="9">
    <source>
        <dbReference type="HAMAP-Rule" id="MF_00024"/>
    </source>
</evidence>
<dbReference type="HAMAP" id="MF_00024">
    <property type="entry name" value="CobD_CbiB"/>
    <property type="match status" value="1"/>
</dbReference>
<dbReference type="HOGENOM" id="CLU_054212_0_1_9"/>
<dbReference type="UniPathway" id="UPA00148"/>
<dbReference type="Proteomes" id="UP000015500">
    <property type="component" value="Chromosome"/>
</dbReference>
<dbReference type="EMBL" id="CP006254">
    <property type="protein sequence ID" value="AGT32582.1"/>
    <property type="molecule type" value="Genomic_DNA"/>
</dbReference>
<feature type="transmembrane region" description="Helical" evidence="9">
    <location>
        <begin position="84"/>
        <end position="102"/>
    </location>
</feature>
<reference evidence="10 11" key="1">
    <citation type="journal article" date="2014" name="Genome Announc.">
        <title>Complete Genome Sequence of the Thermophilic Polychlorinated Biphenyl Degrader Geobacillus sp. Strain JF8 (NBRC 109937).</title>
        <authorList>
            <person name="Shintani M."/>
            <person name="Ohtsubo Y."/>
            <person name="Fukuda K."/>
            <person name="Hosoyama A."/>
            <person name="Ohji S."/>
            <person name="Yamazoe A."/>
            <person name="Fujita N."/>
            <person name="Nagata Y."/>
            <person name="Tsuda M."/>
            <person name="Hatta T."/>
            <person name="Kimbara K."/>
        </authorList>
    </citation>
    <scope>NUCLEOTIDE SEQUENCE [LARGE SCALE GENOMIC DNA]</scope>
    <source>
        <strain evidence="10 11">JF8</strain>
    </source>
</reference>
<dbReference type="GO" id="GO:0005886">
    <property type="term" value="C:plasma membrane"/>
    <property type="evidence" value="ECO:0007669"/>
    <property type="project" value="UniProtKB-SubCell"/>
</dbReference>
<feature type="transmembrane region" description="Helical" evidence="9">
    <location>
        <begin position="299"/>
        <end position="324"/>
    </location>
</feature>
<dbReference type="GO" id="GO:0048472">
    <property type="term" value="F:threonine-phosphate decarboxylase activity"/>
    <property type="evidence" value="ECO:0007669"/>
    <property type="project" value="InterPro"/>
</dbReference>
<feature type="transmembrane region" description="Helical" evidence="9">
    <location>
        <begin position="57"/>
        <end position="78"/>
    </location>
</feature>
<keyword evidence="4 9" id="KW-1003">Cell membrane</keyword>
<dbReference type="GO" id="GO:0015420">
    <property type="term" value="F:ABC-type vitamin B12 transporter activity"/>
    <property type="evidence" value="ECO:0007669"/>
    <property type="project" value="UniProtKB-UniRule"/>
</dbReference>
<keyword evidence="7 9" id="KW-1133">Transmembrane helix</keyword>
<evidence type="ECO:0000256" key="3">
    <source>
        <dbReference type="ARBA" id="ARBA00006263"/>
    </source>
</evidence>
<dbReference type="PANTHER" id="PTHR34308">
    <property type="entry name" value="COBALAMIN BIOSYNTHESIS PROTEIN CBIB"/>
    <property type="match status" value="1"/>
</dbReference>
<organism evidence="10 11">
    <name type="scientific">Geobacillus genomosp. 3</name>
    <dbReference type="NCBI Taxonomy" id="1921421"/>
    <lineage>
        <taxon>Bacteria</taxon>
        <taxon>Bacillati</taxon>
        <taxon>Bacillota</taxon>
        <taxon>Bacilli</taxon>
        <taxon>Bacillales</taxon>
        <taxon>Anoxybacillaceae</taxon>
        <taxon>Geobacillus</taxon>
    </lineage>
</organism>
<evidence type="ECO:0000256" key="2">
    <source>
        <dbReference type="ARBA" id="ARBA00004953"/>
    </source>
</evidence>
<dbReference type="PATRIC" id="fig|1345697.3.peg.2261"/>
<dbReference type="InterPro" id="IPR004485">
    <property type="entry name" value="Cobalamin_biosynth_CobD/CbiB"/>
</dbReference>
<keyword evidence="8 9" id="KW-0472">Membrane</keyword>
<proteinExistence type="inferred from homology"/>
<evidence type="ECO:0000256" key="4">
    <source>
        <dbReference type="ARBA" id="ARBA00022475"/>
    </source>
</evidence>
<evidence type="ECO:0000256" key="6">
    <source>
        <dbReference type="ARBA" id="ARBA00022692"/>
    </source>
</evidence>
<keyword evidence="5 9" id="KW-0169">Cobalamin biosynthesis</keyword>
<dbReference type="NCBIfam" id="TIGR00380">
    <property type="entry name" value="cobal_cbiB"/>
    <property type="match status" value="1"/>
</dbReference>
<evidence type="ECO:0000256" key="8">
    <source>
        <dbReference type="ARBA" id="ARBA00023136"/>
    </source>
</evidence>
<evidence type="ECO:0000313" key="11">
    <source>
        <dbReference type="Proteomes" id="UP000015500"/>
    </source>
</evidence>
<name>S5Z6T6_GEOG3</name>